<protein>
    <submittedName>
        <fullName evidence="3">DUF1311 domain-containing protein</fullName>
    </submittedName>
</protein>
<dbReference type="RefSeq" id="WP_169147029.1">
    <property type="nucleotide sequence ID" value="NZ_JABBGA010000015.1"/>
</dbReference>
<dbReference type="InterPro" id="IPR052755">
    <property type="entry name" value="Lysozyme_Inhibitor_LprI"/>
</dbReference>
<dbReference type="Pfam" id="PF07007">
    <property type="entry name" value="LprI"/>
    <property type="match status" value="1"/>
</dbReference>
<dbReference type="PROSITE" id="PS51257">
    <property type="entry name" value="PROKAR_LIPOPROTEIN"/>
    <property type="match status" value="1"/>
</dbReference>
<feature type="domain" description="Lysozyme inhibitor LprI-like N-terminal" evidence="2">
    <location>
        <begin position="32"/>
        <end position="96"/>
    </location>
</feature>
<evidence type="ECO:0000313" key="4">
    <source>
        <dbReference type="Proteomes" id="UP000580043"/>
    </source>
</evidence>
<evidence type="ECO:0000256" key="1">
    <source>
        <dbReference type="SAM" id="SignalP"/>
    </source>
</evidence>
<dbReference type="Proteomes" id="UP000580043">
    <property type="component" value="Unassembled WGS sequence"/>
</dbReference>
<sequence>MTRKALFPALAALACALPFSGPAFAEGPTFNCARAQGEVEKLICSDPALAAFDRKLDAVYKAALAKAPGKLAAQLRAEQRGWVKGRNDCWKANGQQTWITATWTVDTVRACVDAQYRLRTSGLQALWRLVAAQTVSHACQGNPANEVVASFFDTDPATIRLERGDRSVTLWQVGAANAGHYEGQNISLVHQDKIVKVSWLDTGTGKTDELQCTAR</sequence>
<dbReference type="PANTHER" id="PTHR37549:SF1">
    <property type="entry name" value="LIPOPROTEIN LPRI"/>
    <property type="match status" value="1"/>
</dbReference>
<feature type="signal peptide" evidence="1">
    <location>
        <begin position="1"/>
        <end position="25"/>
    </location>
</feature>
<feature type="chain" id="PRO_5032792020" evidence="1">
    <location>
        <begin position="26"/>
        <end position="215"/>
    </location>
</feature>
<dbReference type="PANTHER" id="PTHR37549">
    <property type="entry name" value="LIPOPROTEIN LPRI"/>
    <property type="match status" value="1"/>
</dbReference>
<organism evidence="3 4">
    <name type="scientific">Zoogloea dura</name>
    <dbReference type="NCBI Taxonomy" id="2728840"/>
    <lineage>
        <taxon>Bacteria</taxon>
        <taxon>Pseudomonadati</taxon>
        <taxon>Pseudomonadota</taxon>
        <taxon>Betaproteobacteria</taxon>
        <taxon>Rhodocyclales</taxon>
        <taxon>Zoogloeaceae</taxon>
        <taxon>Zoogloea</taxon>
    </lineage>
</organism>
<gene>
    <name evidence="3" type="ORF">HHL15_17185</name>
</gene>
<name>A0A848GAR7_9RHOO</name>
<dbReference type="InterPro" id="IPR009739">
    <property type="entry name" value="LprI-like_N"/>
</dbReference>
<dbReference type="GO" id="GO:0005576">
    <property type="term" value="C:extracellular region"/>
    <property type="evidence" value="ECO:0007669"/>
    <property type="project" value="TreeGrafter"/>
</dbReference>
<keyword evidence="1" id="KW-0732">Signal</keyword>
<keyword evidence="4" id="KW-1185">Reference proteome</keyword>
<dbReference type="AlphaFoldDB" id="A0A848GAR7"/>
<accession>A0A848GAR7</accession>
<dbReference type="Gene3D" id="1.20.1270.180">
    <property type="match status" value="1"/>
</dbReference>
<proteinExistence type="predicted"/>
<reference evidence="3 4" key="1">
    <citation type="submission" date="2020-04" db="EMBL/GenBank/DDBJ databases">
        <title>Zoogloea sp. G-4-1-14 isolated from soil.</title>
        <authorList>
            <person name="Dahal R.H."/>
        </authorList>
    </citation>
    <scope>NUCLEOTIDE SEQUENCE [LARGE SCALE GENOMIC DNA]</scope>
    <source>
        <strain evidence="3 4">G-4-1-14</strain>
    </source>
</reference>
<evidence type="ECO:0000259" key="2">
    <source>
        <dbReference type="Pfam" id="PF07007"/>
    </source>
</evidence>
<evidence type="ECO:0000313" key="3">
    <source>
        <dbReference type="EMBL" id="NML27493.1"/>
    </source>
</evidence>
<dbReference type="EMBL" id="JABBGA010000015">
    <property type="protein sequence ID" value="NML27493.1"/>
    <property type="molecule type" value="Genomic_DNA"/>
</dbReference>
<comment type="caution">
    <text evidence="3">The sequence shown here is derived from an EMBL/GenBank/DDBJ whole genome shotgun (WGS) entry which is preliminary data.</text>
</comment>